<dbReference type="Proteomes" id="UP000076874">
    <property type="component" value="Unassembled WGS sequence"/>
</dbReference>
<feature type="domain" description="Hydantoinase A/oxoprolinase" evidence="3">
    <location>
        <begin position="248"/>
        <end position="541"/>
    </location>
</feature>
<dbReference type="OrthoDB" id="3643at2759"/>
<evidence type="ECO:0000313" key="7">
    <source>
        <dbReference type="Proteomes" id="UP000076874"/>
    </source>
</evidence>
<comment type="caution">
    <text evidence="6">The sequence shown here is derived from an EMBL/GenBank/DDBJ whole genome shotgun (WGS) entry which is preliminary data.</text>
</comment>
<name>A0A167T9D0_9HYPO</name>
<comment type="similarity">
    <text evidence="1">Belongs to the oxoprolinase family.</text>
</comment>
<feature type="compositionally biased region" description="Low complexity" evidence="2">
    <location>
        <begin position="1295"/>
        <end position="1309"/>
    </location>
</feature>
<organism evidence="6 7">
    <name type="scientific">Niveomyces insectorum RCEF 264</name>
    <dbReference type="NCBI Taxonomy" id="1081102"/>
    <lineage>
        <taxon>Eukaryota</taxon>
        <taxon>Fungi</taxon>
        <taxon>Dikarya</taxon>
        <taxon>Ascomycota</taxon>
        <taxon>Pezizomycotina</taxon>
        <taxon>Sordariomycetes</taxon>
        <taxon>Hypocreomycetidae</taxon>
        <taxon>Hypocreales</taxon>
        <taxon>Cordycipitaceae</taxon>
        <taxon>Niveomyces</taxon>
    </lineage>
</organism>
<dbReference type="InterPro" id="IPR003692">
    <property type="entry name" value="Hydantoinase_B"/>
</dbReference>
<gene>
    <name evidence="6" type="ORF">SPI_05477</name>
</gene>
<dbReference type="GO" id="GO:0006749">
    <property type="term" value="P:glutathione metabolic process"/>
    <property type="evidence" value="ECO:0007669"/>
    <property type="project" value="TreeGrafter"/>
</dbReference>
<sequence>MGSIVDTKGPVRVAIDRGGTFTDVVVFFRDGSEKVLKLLSNDPGNYNDVTIEALRRILEEVDGRKIPKGVPLCLDSIESLRMGTTVATNALLERQGEKTVLLITRGFKDLLKIGNQSRPELFNLCVRRPELLYSKVIEVNERVTLHDSTSYRRGDDDDANNGAVTADGVVTGLSGERVRIVEPLDLTAAQEALRHVYAEGIRSVAICLLHAYTFPDHEQALAAVAHEIGFSQVSVSSQLSPAIRMLPRAHSTVTDAYLTPPFRSYIKGFEDGVSSQSLSSFHWRIMQSDGGLAHPSQVSGLRTLLSGPAGGVIGYARTAYDGTSPVVGFDMGGTSTDVSRYDGQLEHVFETVTAGIPVQVPQLDINTVAAGGGSILTWQKGGIMNVGPSSAGSHPGPACYRHGGPATVTDANLVLGRILPSSFPAIFGPGQDQPLDVEASFRALSTLTESINADRKSDFSVHDIALGFITVANESMCRPIRALTEAKGHKMVSHVLAAFGGAGGQHACGIAETLGIRRVLIHKYSSVLSAYGMALADTVEEARRPLAQPLNDSSMQQVKRIFAELREKTHSVLQDADSAGHNSSIDVEYFLNLRYDGSDTSLMIAKPADHGDAFARAFAERHRQEFGFTPTDRDVLIDDVRVRSTARSGATTGLAAPNMDRELKHAKVSSLDAPQSKQTAQVFFKGHGMVSVPLYRLADLEKGRRVPGPAMLIDDTQTIVVSAEFTATSLSSTLVLDKNEDTSVDKAESSSDNAIDPINLSVFANRFMGIAEQMGHTLQKTSVSTNIKERLDFSCAVFAADGGLVCNAPHVPAMLGSMAFSVRWQINNWGADNIRPGDVFLSNSPNAGGAHLPDLTVITPVFNEAGTDLLFWTASRGHHADVGGIVPGSMPADSVELWQEGAIIEAVKVVENGVFRDDRVIKVMLHDPAQYPGCEGARCIQDNITDIKAAIAANHKGSNLIDALIADYGLATVRLYMAAVQDASASAVRETLKSIADARGRTSFEAEDFMDDGSRIHLSINIDPATGDATFDFTGTSPQAYGNWNAPKSVVNSATIFVLRCLVDAEVPLNQGLLLPIRIIIPDDSFLNPGPDAAVCGGNGLTSQRLCDTILKTLEVCAASQGDMNNFTFGLEGSGAAGFGYYETIAGGHGAGPYWQGEDGVHVNMTNTRITDPEILERRYPVLLRNYSLRPGSGGAGRFRGGHGVVRELEFLVDMHAGILSERRCFQPYGMAGGQPGARGENLWIRSGGASGKVSYVNVGSKASIRVKAGDRLRISTPGGGGYGPPEEADQSDHTNNANGIATNGTSTAKTNGALRANGSLYARMCIEESAIN</sequence>
<evidence type="ECO:0000259" key="3">
    <source>
        <dbReference type="Pfam" id="PF01968"/>
    </source>
</evidence>
<proteinExistence type="inferred from homology"/>
<dbReference type="GO" id="GO:0005829">
    <property type="term" value="C:cytosol"/>
    <property type="evidence" value="ECO:0007669"/>
    <property type="project" value="TreeGrafter"/>
</dbReference>
<evidence type="ECO:0000256" key="2">
    <source>
        <dbReference type="SAM" id="MobiDB-lite"/>
    </source>
</evidence>
<evidence type="ECO:0000313" key="6">
    <source>
        <dbReference type="EMBL" id="OAA60353.1"/>
    </source>
</evidence>
<dbReference type="GO" id="GO:0017168">
    <property type="term" value="F:5-oxoprolinase (ATP-hydrolyzing) activity"/>
    <property type="evidence" value="ECO:0007669"/>
    <property type="project" value="TreeGrafter"/>
</dbReference>
<evidence type="ECO:0000259" key="4">
    <source>
        <dbReference type="Pfam" id="PF02538"/>
    </source>
</evidence>
<dbReference type="InterPro" id="IPR045079">
    <property type="entry name" value="Oxoprolinase-like"/>
</dbReference>
<dbReference type="InterPro" id="IPR002821">
    <property type="entry name" value="Hydantoinase_A"/>
</dbReference>
<dbReference type="InterPro" id="IPR008040">
    <property type="entry name" value="Hydant_A_N"/>
</dbReference>
<feature type="region of interest" description="Disordered" evidence="2">
    <location>
        <begin position="1274"/>
        <end position="1312"/>
    </location>
</feature>
<dbReference type="STRING" id="1081102.A0A167T9D0"/>
<accession>A0A167T9D0</accession>
<evidence type="ECO:0000259" key="5">
    <source>
        <dbReference type="Pfam" id="PF05378"/>
    </source>
</evidence>
<dbReference type="Pfam" id="PF02538">
    <property type="entry name" value="Hydantoinase_B"/>
    <property type="match status" value="1"/>
</dbReference>
<reference evidence="6 7" key="1">
    <citation type="journal article" date="2016" name="Genome Biol. Evol.">
        <title>Divergent and convergent evolution of fungal pathogenicity.</title>
        <authorList>
            <person name="Shang Y."/>
            <person name="Xiao G."/>
            <person name="Zheng P."/>
            <person name="Cen K."/>
            <person name="Zhan S."/>
            <person name="Wang C."/>
        </authorList>
    </citation>
    <scope>NUCLEOTIDE SEQUENCE [LARGE SCALE GENOMIC DNA]</scope>
    <source>
        <strain evidence="6 7">RCEF 264</strain>
    </source>
</reference>
<dbReference type="PANTHER" id="PTHR11365:SF26">
    <property type="entry name" value="5-OXOPROLINASE"/>
    <property type="match status" value="1"/>
</dbReference>
<dbReference type="Pfam" id="PF05378">
    <property type="entry name" value="Hydant_A_N"/>
    <property type="match status" value="1"/>
</dbReference>
<dbReference type="PANTHER" id="PTHR11365">
    <property type="entry name" value="5-OXOPROLINASE RELATED"/>
    <property type="match status" value="1"/>
</dbReference>
<protein>
    <submittedName>
        <fullName evidence="6">Hydantoinase B/oxoprolinase</fullName>
    </submittedName>
</protein>
<keyword evidence="7" id="KW-1185">Reference proteome</keyword>
<feature type="domain" description="Hydantoinase B/oxoprolinase" evidence="4">
    <location>
        <begin position="756"/>
        <end position="1286"/>
    </location>
</feature>
<evidence type="ECO:0000256" key="1">
    <source>
        <dbReference type="ARBA" id="ARBA00010403"/>
    </source>
</evidence>
<dbReference type="Pfam" id="PF01968">
    <property type="entry name" value="Hydantoinase_A"/>
    <property type="match status" value="1"/>
</dbReference>
<dbReference type="EMBL" id="AZHD01000009">
    <property type="protein sequence ID" value="OAA60353.1"/>
    <property type="molecule type" value="Genomic_DNA"/>
</dbReference>
<feature type="domain" description="Hydantoinase/oxoprolinase N-terminal" evidence="5">
    <location>
        <begin position="12"/>
        <end position="228"/>
    </location>
</feature>